<evidence type="ECO:0000313" key="1">
    <source>
        <dbReference type="EMBL" id="OOG24327.1"/>
    </source>
</evidence>
<dbReference type="AlphaFoldDB" id="A0A1V3NGV6"/>
<dbReference type="STRING" id="108003.B1C78_08910"/>
<accession>A0A1V3NGV6</accession>
<sequence>MNPWLTGVLWVALTAPVTQPCQDVVARADAAGDPHAAERILGHCLAAPGTAADRLHAVLALIRLSADRGDMANACQQTARLQLMLEEPIPGIEAQARSAFDHAVRQHGCRCDRAWTLGHVAHPWQAPADGTRTVAPSWFDEGIDQRLIHISRGMVAGESIEVLVNTRRGMDHLCVFRDGTPAFAESRGAVSSGFESVETFHRQPGPGTMAVIRWRAGAHGEALQIVDLGAGAAVLERRSSWPVAYTISDGRVDYVIHTERDGQGGFQAIEGRY</sequence>
<gene>
    <name evidence="1" type="ORF">B1C78_08910</name>
</gene>
<evidence type="ECO:0000313" key="2">
    <source>
        <dbReference type="Proteomes" id="UP000189462"/>
    </source>
</evidence>
<protein>
    <submittedName>
        <fullName evidence="1">Uncharacterized protein</fullName>
    </submittedName>
</protein>
<name>A0A1V3NGV6_9GAMM</name>
<dbReference type="EMBL" id="MVBK01000048">
    <property type="protein sequence ID" value="OOG24327.1"/>
    <property type="molecule type" value="Genomic_DNA"/>
</dbReference>
<proteinExistence type="predicted"/>
<keyword evidence="2" id="KW-1185">Reference proteome</keyword>
<reference evidence="1 2" key="1">
    <citation type="submission" date="2017-02" db="EMBL/GenBank/DDBJ databases">
        <title>Genomic diversity within the haloalkaliphilic genus Thioalkalivibrio.</title>
        <authorList>
            <person name="Ahn A.-C."/>
            <person name="Meier-Kolthoff J."/>
            <person name="Overmars L."/>
            <person name="Richter M."/>
            <person name="Woyke T."/>
            <person name="Sorokin D.Y."/>
            <person name="Muyzer G."/>
        </authorList>
    </citation>
    <scope>NUCLEOTIDE SEQUENCE [LARGE SCALE GENOMIC DNA]</scope>
    <source>
        <strain evidence="1 2">ALJD</strain>
    </source>
</reference>
<comment type="caution">
    <text evidence="1">The sequence shown here is derived from an EMBL/GenBank/DDBJ whole genome shotgun (WGS) entry which is preliminary data.</text>
</comment>
<organism evidence="1 2">
    <name type="scientific">Thioalkalivibrio denitrificans</name>
    <dbReference type="NCBI Taxonomy" id="108003"/>
    <lineage>
        <taxon>Bacteria</taxon>
        <taxon>Pseudomonadati</taxon>
        <taxon>Pseudomonadota</taxon>
        <taxon>Gammaproteobacteria</taxon>
        <taxon>Chromatiales</taxon>
        <taxon>Ectothiorhodospiraceae</taxon>
        <taxon>Thioalkalivibrio</taxon>
    </lineage>
</organism>
<dbReference type="RefSeq" id="WP_077278804.1">
    <property type="nucleotide sequence ID" value="NZ_MVBK01000048.1"/>
</dbReference>
<dbReference type="Proteomes" id="UP000189462">
    <property type="component" value="Unassembled WGS sequence"/>
</dbReference>
<dbReference type="OrthoDB" id="5786929at2"/>